<evidence type="ECO:0000313" key="2">
    <source>
        <dbReference type="EMBL" id="RMY61903.1"/>
    </source>
</evidence>
<evidence type="ECO:0000256" key="1">
    <source>
        <dbReference type="SAM" id="Phobius"/>
    </source>
</evidence>
<dbReference type="EMBL" id="QWIO01002118">
    <property type="protein sequence ID" value="RMY61903.1"/>
    <property type="molecule type" value="Genomic_DNA"/>
</dbReference>
<reference evidence="2 3" key="1">
    <citation type="journal article" date="2018" name="BMC Genomics">
        <title>Genomic evidence for intraspecific hybridization in a clonal and extremely halotolerant yeast.</title>
        <authorList>
            <person name="Gostincar C."/>
            <person name="Stajich J.E."/>
            <person name="Zupancic J."/>
            <person name="Zalar P."/>
            <person name="Gunde-Cimerman N."/>
        </authorList>
    </citation>
    <scope>NUCLEOTIDE SEQUENCE [LARGE SCALE GENOMIC DNA]</scope>
    <source>
        <strain evidence="2 3">EXF-10513</strain>
    </source>
</reference>
<feature type="transmembrane region" description="Helical" evidence="1">
    <location>
        <begin position="147"/>
        <end position="168"/>
    </location>
</feature>
<keyword evidence="1" id="KW-0472">Membrane</keyword>
<feature type="transmembrane region" description="Helical" evidence="1">
    <location>
        <begin position="116"/>
        <end position="135"/>
    </location>
</feature>
<organism evidence="2 3">
    <name type="scientific">Hortaea werneckii</name>
    <name type="common">Black yeast</name>
    <name type="synonym">Cladosporium werneckii</name>
    <dbReference type="NCBI Taxonomy" id="91943"/>
    <lineage>
        <taxon>Eukaryota</taxon>
        <taxon>Fungi</taxon>
        <taxon>Dikarya</taxon>
        <taxon>Ascomycota</taxon>
        <taxon>Pezizomycotina</taxon>
        <taxon>Dothideomycetes</taxon>
        <taxon>Dothideomycetidae</taxon>
        <taxon>Mycosphaerellales</taxon>
        <taxon>Teratosphaeriaceae</taxon>
        <taxon>Hortaea</taxon>
    </lineage>
</organism>
<dbReference type="Proteomes" id="UP000269539">
    <property type="component" value="Unassembled WGS sequence"/>
</dbReference>
<feature type="transmembrane region" description="Helical" evidence="1">
    <location>
        <begin position="174"/>
        <end position="195"/>
    </location>
</feature>
<feature type="transmembrane region" description="Helical" evidence="1">
    <location>
        <begin position="56"/>
        <end position="78"/>
    </location>
</feature>
<accession>A0A3M7DCP3</accession>
<protein>
    <submittedName>
        <fullName evidence="2">Uncharacterized protein</fullName>
    </submittedName>
</protein>
<comment type="caution">
    <text evidence="2">The sequence shown here is derived from an EMBL/GenBank/DDBJ whole genome shotgun (WGS) entry which is preliminary data.</text>
</comment>
<sequence length="268" mass="29551">MATNSTSETTSHSLLGHGLTVSNTGFDYLKAHANVRNLREPLSPETIAFLKIYRHVAIVVSLMLTFSVVHVGGILLSLEMAKILEPAQLGTQTNARKQILDRNSSTPADDEARTNLLGFLAQPLPIDLLFWMSVFTSERGPKLLRRGLVPGLIYTCLFISFTVMLDLILSLQSVWARVSLFVSVAALMAPLRMVWTHSAVTGERTRIPDYINAFSRSQHAILMVPSLLHAFSCCALLLLPSSIAWSCEWRSLKLDLASVSYVLAIPTT</sequence>
<keyword evidence="1" id="KW-0812">Transmembrane</keyword>
<keyword evidence="1" id="KW-1133">Transmembrane helix</keyword>
<dbReference type="VEuPathDB" id="FungiDB:BTJ68_03292"/>
<evidence type="ECO:0000313" key="3">
    <source>
        <dbReference type="Proteomes" id="UP000269539"/>
    </source>
</evidence>
<proteinExistence type="predicted"/>
<name>A0A3M7DCP3_HORWE</name>
<dbReference type="AlphaFoldDB" id="A0A3M7DCP3"/>
<gene>
    <name evidence="2" type="ORF">D0864_12861</name>
</gene>